<gene>
    <name evidence="1" type="ORF">D6029_03085</name>
</gene>
<evidence type="ECO:0000313" key="2">
    <source>
        <dbReference type="Proteomes" id="UP000276295"/>
    </source>
</evidence>
<evidence type="ECO:0008006" key="3">
    <source>
        <dbReference type="Google" id="ProtNLM"/>
    </source>
</evidence>
<name>A0A3A5JUT7_9ENTR</name>
<protein>
    <recommendedName>
        <fullName evidence="3">Lipoprotein</fullName>
    </recommendedName>
</protein>
<comment type="caution">
    <text evidence="1">The sequence shown here is derived from an EMBL/GenBank/DDBJ whole genome shotgun (WGS) entry which is preliminary data.</text>
</comment>
<dbReference type="Proteomes" id="UP000276295">
    <property type="component" value="Unassembled WGS sequence"/>
</dbReference>
<evidence type="ECO:0000313" key="1">
    <source>
        <dbReference type="EMBL" id="RJT26786.1"/>
    </source>
</evidence>
<dbReference type="AlphaFoldDB" id="A0A3A5JUT7"/>
<reference evidence="1 2" key="1">
    <citation type="submission" date="2018-09" db="EMBL/GenBank/DDBJ databases">
        <title>Draft genome sequence of Buttiauxella izardii CCUG 35510T.</title>
        <authorList>
            <person name="Salva-Serra F."/>
            <person name="Marathe N."/>
            <person name="Moore E."/>
            <person name="Stadler-Svensson L."/>
            <person name="Engstrom-Jakobsson H."/>
        </authorList>
    </citation>
    <scope>NUCLEOTIDE SEQUENCE [LARGE SCALE GENOMIC DNA]</scope>
    <source>
        <strain evidence="1 2">CCUG 35510</strain>
    </source>
</reference>
<accession>A0A3A5JUT7</accession>
<dbReference type="EMBL" id="QZWH01000006">
    <property type="protein sequence ID" value="RJT26786.1"/>
    <property type="molecule type" value="Genomic_DNA"/>
</dbReference>
<organism evidence="1 2">
    <name type="scientific">Buttiauxella izardii</name>
    <dbReference type="NCBI Taxonomy" id="82991"/>
    <lineage>
        <taxon>Bacteria</taxon>
        <taxon>Pseudomonadati</taxon>
        <taxon>Pseudomonadota</taxon>
        <taxon>Gammaproteobacteria</taxon>
        <taxon>Enterobacterales</taxon>
        <taxon>Enterobacteriaceae</taxon>
        <taxon>Buttiauxella</taxon>
    </lineage>
</organism>
<keyword evidence="2" id="KW-1185">Reference proteome</keyword>
<dbReference type="PROSITE" id="PS51257">
    <property type="entry name" value="PROKAR_LIPOPROTEIN"/>
    <property type="match status" value="1"/>
</dbReference>
<proteinExistence type="predicted"/>
<sequence length="69" mass="7742">MTKFYSLLLSGFFTGCHATIFFYQSGALIELINRKKYDLMKNLHVVVFLPPPGAGIVITKAQKNMGCEE</sequence>